<gene>
    <name evidence="1" type="ORF">AVDCRST_MAG15-397</name>
</gene>
<feature type="non-terminal residue" evidence="1">
    <location>
        <position position="1"/>
    </location>
</feature>
<sequence>DAGRVLLVRLWSRHALQTLVTACPSPTTICRVGDGASFATSGEDLSRQGDV</sequence>
<name>A0A6J4NKE4_9RHOB</name>
<dbReference type="EMBL" id="CADCUU010000061">
    <property type="protein sequence ID" value="CAA9390189.1"/>
    <property type="molecule type" value="Genomic_DNA"/>
</dbReference>
<organism evidence="1">
    <name type="scientific">uncultured Rubellimicrobium sp</name>
    <dbReference type="NCBI Taxonomy" id="543078"/>
    <lineage>
        <taxon>Bacteria</taxon>
        <taxon>Pseudomonadati</taxon>
        <taxon>Pseudomonadota</taxon>
        <taxon>Alphaproteobacteria</taxon>
        <taxon>Rhodobacterales</taxon>
        <taxon>Roseobacteraceae</taxon>
        <taxon>Rubellimicrobium</taxon>
        <taxon>environmental samples</taxon>
    </lineage>
</organism>
<reference evidence="1" key="1">
    <citation type="submission" date="2020-02" db="EMBL/GenBank/DDBJ databases">
        <authorList>
            <person name="Meier V. D."/>
        </authorList>
    </citation>
    <scope>NUCLEOTIDE SEQUENCE</scope>
    <source>
        <strain evidence="1">AVDCRST_MAG15</strain>
    </source>
</reference>
<proteinExistence type="predicted"/>
<protein>
    <submittedName>
        <fullName evidence="1">Uncharacterized protein</fullName>
    </submittedName>
</protein>
<accession>A0A6J4NKE4</accession>
<evidence type="ECO:0000313" key="1">
    <source>
        <dbReference type="EMBL" id="CAA9390189.1"/>
    </source>
</evidence>
<feature type="non-terminal residue" evidence="1">
    <location>
        <position position="51"/>
    </location>
</feature>
<dbReference type="AlphaFoldDB" id="A0A6J4NKE4"/>